<keyword evidence="2" id="KW-0808">Transferase</keyword>
<evidence type="ECO:0000313" key="3">
    <source>
        <dbReference type="Proteomes" id="UP000325780"/>
    </source>
</evidence>
<dbReference type="Proteomes" id="UP000325780">
    <property type="component" value="Unassembled WGS sequence"/>
</dbReference>
<dbReference type="PANTHER" id="PTHR21310:SF15">
    <property type="entry name" value="AMINOGLYCOSIDE PHOSPHOTRANSFERASE DOMAIN-CONTAINING PROTEIN"/>
    <property type="match status" value="1"/>
</dbReference>
<dbReference type="InterPro" id="IPR002575">
    <property type="entry name" value="Aminoglycoside_PTrfase"/>
</dbReference>
<dbReference type="InterPro" id="IPR011009">
    <property type="entry name" value="Kinase-like_dom_sf"/>
</dbReference>
<dbReference type="Gene3D" id="3.90.1200.10">
    <property type="match status" value="1"/>
</dbReference>
<accession>A0A5N6TEJ0</accession>
<dbReference type="EMBL" id="ML742434">
    <property type="protein sequence ID" value="KAE8144794.1"/>
    <property type="molecule type" value="Genomic_DNA"/>
</dbReference>
<sequence>MYSEAFTWGKSTQLVMRRLWHLVPKPLRLYCYRILSALGRYLYGSEGGAVRQLPFGLYSKSCRCPGRNEAVALQLVEKYTSVPAPIWIDDYEENGHTTLIMTQVRGAPLNQVIDRLSYQELEQLSASLKTAIHQIRRIPNQTSFRFANTLGGPLYDHRLETSTSTIPYLSHPYRSFFSHADLNSRNILISRGRLAGIVDWECAGFFPEYWEYTKAIYGIISNRESLESIIRHAFDEDYEEELKVERVLWNASTFML</sequence>
<dbReference type="PANTHER" id="PTHR21310">
    <property type="entry name" value="AMINOGLYCOSIDE PHOSPHOTRANSFERASE-RELATED-RELATED"/>
    <property type="match status" value="1"/>
</dbReference>
<dbReference type="CDD" id="cd05120">
    <property type="entry name" value="APH_ChoK_like"/>
    <property type="match status" value="1"/>
</dbReference>
<organism evidence="2 3">
    <name type="scientific">Aspergillus avenaceus</name>
    <dbReference type="NCBI Taxonomy" id="36643"/>
    <lineage>
        <taxon>Eukaryota</taxon>
        <taxon>Fungi</taxon>
        <taxon>Dikarya</taxon>
        <taxon>Ascomycota</taxon>
        <taxon>Pezizomycotina</taxon>
        <taxon>Eurotiomycetes</taxon>
        <taxon>Eurotiomycetidae</taxon>
        <taxon>Eurotiales</taxon>
        <taxon>Aspergillaceae</taxon>
        <taxon>Aspergillus</taxon>
        <taxon>Aspergillus subgen. Circumdati</taxon>
    </lineage>
</organism>
<keyword evidence="3" id="KW-1185">Reference proteome</keyword>
<evidence type="ECO:0000313" key="2">
    <source>
        <dbReference type="EMBL" id="KAE8144794.1"/>
    </source>
</evidence>
<gene>
    <name evidence="2" type="ORF">BDV25DRAFT_134353</name>
</gene>
<keyword evidence="2" id="KW-0418">Kinase</keyword>
<protein>
    <submittedName>
        <fullName evidence="2">Kinase-like domain-containing protein</fullName>
    </submittedName>
</protein>
<dbReference type="OrthoDB" id="2906425at2759"/>
<evidence type="ECO:0000259" key="1">
    <source>
        <dbReference type="Pfam" id="PF01636"/>
    </source>
</evidence>
<proteinExistence type="predicted"/>
<name>A0A5N6TEJ0_ASPAV</name>
<dbReference type="GO" id="GO:0016301">
    <property type="term" value="F:kinase activity"/>
    <property type="evidence" value="ECO:0007669"/>
    <property type="project" value="UniProtKB-KW"/>
</dbReference>
<dbReference type="AlphaFoldDB" id="A0A5N6TEJ0"/>
<dbReference type="InterPro" id="IPR051678">
    <property type="entry name" value="AGP_Transferase"/>
</dbReference>
<dbReference type="Pfam" id="PF01636">
    <property type="entry name" value="APH"/>
    <property type="match status" value="1"/>
</dbReference>
<dbReference type="SUPFAM" id="SSF56112">
    <property type="entry name" value="Protein kinase-like (PK-like)"/>
    <property type="match status" value="1"/>
</dbReference>
<feature type="domain" description="Aminoglycoside phosphotransferase" evidence="1">
    <location>
        <begin position="73"/>
        <end position="217"/>
    </location>
</feature>
<reference evidence="2 3" key="1">
    <citation type="submission" date="2019-04" db="EMBL/GenBank/DDBJ databases">
        <title>Friends and foes A comparative genomics study of 23 Aspergillus species from section Flavi.</title>
        <authorList>
            <consortium name="DOE Joint Genome Institute"/>
            <person name="Kjaerbolling I."/>
            <person name="Vesth T."/>
            <person name="Frisvad J.C."/>
            <person name="Nybo J.L."/>
            <person name="Theobald S."/>
            <person name="Kildgaard S."/>
            <person name="Isbrandt T."/>
            <person name="Kuo A."/>
            <person name="Sato A."/>
            <person name="Lyhne E.K."/>
            <person name="Kogle M.E."/>
            <person name="Wiebenga A."/>
            <person name="Kun R.S."/>
            <person name="Lubbers R.J."/>
            <person name="Makela M.R."/>
            <person name="Barry K."/>
            <person name="Chovatia M."/>
            <person name="Clum A."/>
            <person name="Daum C."/>
            <person name="Haridas S."/>
            <person name="He G."/>
            <person name="LaButti K."/>
            <person name="Lipzen A."/>
            <person name="Mondo S."/>
            <person name="Riley R."/>
            <person name="Salamov A."/>
            <person name="Simmons B.A."/>
            <person name="Magnuson J.K."/>
            <person name="Henrissat B."/>
            <person name="Mortensen U.H."/>
            <person name="Larsen T.O."/>
            <person name="Devries R.P."/>
            <person name="Grigoriev I.V."/>
            <person name="Machida M."/>
            <person name="Baker S.E."/>
            <person name="Andersen M.R."/>
        </authorList>
    </citation>
    <scope>NUCLEOTIDE SEQUENCE [LARGE SCALE GENOMIC DNA]</scope>
    <source>
        <strain evidence="2 3">IBT 18842</strain>
    </source>
</reference>